<keyword evidence="3" id="KW-1185">Reference proteome</keyword>
<protein>
    <submittedName>
        <fullName evidence="2">Uncharacterized protein</fullName>
    </submittedName>
</protein>
<comment type="caution">
    <text evidence="2">The sequence shown here is derived from an EMBL/GenBank/DDBJ whole genome shotgun (WGS) entry which is preliminary data.</text>
</comment>
<organism evidence="2 3">
    <name type="scientific">Reyranella soli</name>
    <dbReference type="NCBI Taxonomy" id="1230389"/>
    <lineage>
        <taxon>Bacteria</taxon>
        <taxon>Pseudomonadati</taxon>
        <taxon>Pseudomonadota</taxon>
        <taxon>Alphaproteobacteria</taxon>
        <taxon>Hyphomicrobiales</taxon>
        <taxon>Reyranellaceae</taxon>
        <taxon>Reyranella</taxon>
    </lineage>
</organism>
<dbReference type="AlphaFoldDB" id="A0A512NSP2"/>
<reference evidence="2 3" key="1">
    <citation type="submission" date="2019-07" db="EMBL/GenBank/DDBJ databases">
        <title>Whole genome shotgun sequence of Reyranella soli NBRC 108950.</title>
        <authorList>
            <person name="Hosoyama A."/>
            <person name="Uohara A."/>
            <person name="Ohji S."/>
            <person name="Ichikawa N."/>
        </authorList>
    </citation>
    <scope>NUCLEOTIDE SEQUENCE [LARGE SCALE GENOMIC DNA]</scope>
    <source>
        <strain evidence="2 3">NBRC 108950</strain>
    </source>
</reference>
<feature type="region of interest" description="Disordered" evidence="1">
    <location>
        <begin position="1"/>
        <end position="28"/>
    </location>
</feature>
<dbReference type="EMBL" id="BKAJ01000278">
    <property type="protein sequence ID" value="GEP61967.1"/>
    <property type="molecule type" value="Genomic_DNA"/>
</dbReference>
<dbReference type="Proteomes" id="UP000321058">
    <property type="component" value="Unassembled WGS sequence"/>
</dbReference>
<evidence type="ECO:0000256" key="1">
    <source>
        <dbReference type="SAM" id="MobiDB-lite"/>
    </source>
</evidence>
<evidence type="ECO:0000313" key="2">
    <source>
        <dbReference type="EMBL" id="GEP61967.1"/>
    </source>
</evidence>
<accession>A0A512NSP2</accession>
<name>A0A512NSP2_9HYPH</name>
<sequence length="98" mass="10216">MGARDGSVFEGGDTGVEGEETVGGGGVAPGYMVSGMRPPLPIEPGGSCASTGVATITAAKARMKVVCMHCMQWDLLIELCPGEARCHAMWQPAEHRVR</sequence>
<gene>
    <name evidence="2" type="ORF">RSO01_91330</name>
</gene>
<evidence type="ECO:0000313" key="3">
    <source>
        <dbReference type="Proteomes" id="UP000321058"/>
    </source>
</evidence>
<proteinExistence type="predicted"/>